<proteinExistence type="predicted"/>
<evidence type="ECO:0000313" key="2">
    <source>
        <dbReference type="EMBL" id="KAK8378481.1"/>
    </source>
</evidence>
<feature type="compositionally biased region" description="Low complexity" evidence="1">
    <location>
        <begin position="623"/>
        <end position="640"/>
    </location>
</feature>
<evidence type="ECO:0000256" key="1">
    <source>
        <dbReference type="SAM" id="MobiDB-lite"/>
    </source>
</evidence>
<feature type="compositionally biased region" description="Polar residues" evidence="1">
    <location>
        <begin position="520"/>
        <end position="541"/>
    </location>
</feature>
<keyword evidence="3" id="KW-1185">Reference proteome</keyword>
<comment type="caution">
    <text evidence="2">The sequence shown here is derived from an EMBL/GenBank/DDBJ whole genome shotgun (WGS) entry which is preliminary data.</text>
</comment>
<gene>
    <name evidence="2" type="ORF">O3P69_011179</name>
</gene>
<feature type="region of interest" description="Disordered" evidence="1">
    <location>
        <begin position="592"/>
        <end position="645"/>
    </location>
</feature>
<sequence length="722" mass="78725">MTTESGSVLTCEDCRAFVLEPTTSTTTTMACSTTDTAAVMGEEETIRYWLFPHHSDGSPMTEAGQLEALMDRLMAHVAQHTHCYIWHHEAFALRVRLSSADEQGRGTLGPHLAGSTSVGDYLEDEWFIVYLLLTLTKDFPGLVCRVEDNDGEFLLVEAANHLPGWVTPDTACNRVYLYGGQVHLIPVAHSPASLSPLPTGTPDTMDAVTTVARYPDVTRASPKIQDAISTKISGYPGKISKEQHVAHAYVPVAVAALLREYPTLVGPAVHAFCRRDAIDNKVLRVMRHFPPETRVTTAVRFSKALYAQLTSQRYSPDTRVGWDLPHPSNPNFKVHDIGMKLACGFELLVCSAGGVTPSSTPTATAPDLPTQPPAAPDPRWLRYHKALTEKGYFRGELEGSQLYRDLEQNARQYFQSHVVQGQGSQDGDDLTLGAMVVKLLSKVNVDHEFYKERSTRLVPPDDDGWLQITPDALDGLLEAKYGKGDVPRAASEKEMMDSLSAFFGHMADVEGAEVPQRKISTLSNPKRKSSQGGRKVSTSLLGQHHLRKVSAQSAASDVSNCSEMSSFSNKIDFNAEAFSDAMANILESGVPEDDYWCNSEDESSGMSSYEGEDGQDVSLSRKSSNTSQHSDGSSSSTSSSKGAQMRQYIKEMEEELAGTKIADTLAPTAAEEDEFDDVEDFCPVKVDLQAVQDLVKTYTAQNGLPGPASTLLTSVGMKPKNA</sequence>
<feature type="compositionally biased region" description="Polar residues" evidence="1">
    <location>
        <begin position="550"/>
        <end position="560"/>
    </location>
</feature>
<dbReference type="InterPro" id="IPR010770">
    <property type="entry name" value="Ecd"/>
</dbReference>
<name>A0AAW0STP5_SCYPA</name>
<evidence type="ECO:0008006" key="4">
    <source>
        <dbReference type="Google" id="ProtNLM"/>
    </source>
</evidence>
<feature type="compositionally biased region" description="Acidic residues" evidence="1">
    <location>
        <begin position="592"/>
        <end position="603"/>
    </location>
</feature>
<dbReference type="Pfam" id="PF07093">
    <property type="entry name" value="SGT1"/>
    <property type="match status" value="1"/>
</dbReference>
<dbReference type="AlphaFoldDB" id="A0AAW0STP5"/>
<dbReference type="PANTHER" id="PTHR13060:SF0">
    <property type="entry name" value="PROTEIN ECDYSONELESS HOMOLOG"/>
    <property type="match status" value="1"/>
</dbReference>
<organism evidence="2 3">
    <name type="scientific">Scylla paramamosain</name>
    <name type="common">Mud crab</name>
    <dbReference type="NCBI Taxonomy" id="85552"/>
    <lineage>
        <taxon>Eukaryota</taxon>
        <taxon>Metazoa</taxon>
        <taxon>Ecdysozoa</taxon>
        <taxon>Arthropoda</taxon>
        <taxon>Crustacea</taxon>
        <taxon>Multicrustacea</taxon>
        <taxon>Malacostraca</taxon>
        <taxon>Eumalacostraca</taxon>
        <taxon>Eucarida</taxon>
        <taxon>Decapoda</taxon>
        <taxon>Pleocyemata</taxon>
        <taxon>Brachyura</taxon>
        <taxon>Eubrachyura</taxon>
        <taxon>Portunoidea</taxon>
        <taxon>Portunidae</taxon>
        <taxon>Portuninae</taxon>
        <taxon>Scylla</taxon>
    </lineage>
</organism>
<feature type="region of interest" description="Disordered" evidence="1">
    <location>
        <begin position="356"/>
        <end position="377"/>
    </location>
</feature>
<dbReference type="Proteomes" id="UP001487740">
    <property type="component" value="Unassembled WGS sequence"/>
</dbReference>
<evidence type="ECO:0000313" key="3">
    <source>
        <dbReference type="Proteomes" id="UP001487740"/>
    </source>
</evidence>
<dbReference type="EMBL" id="JARAKH010000045">
    <property type="protein sequence ID" value="KAK8378481.1"/>
    <property type="molecule type" value="Genomic_DNA"/>
</dbReference>
<feature type="region of interest" description="Disordered" evidence="1">
    <location>
        <begin position="520"/>
        <end position="560"/>
    </location>
</feature>
<dbReference type="GO" id="GO:0005634">
    <property type="term" value="C:nucleus"/>
    <property type="evidence" value="ECO:0007669"/>
    <property type="project" value="TreeGrafter"/>
</dbReference>
<accession>A0AAW0STP5</accession>
<reference evidence="2 3" key="1">
    <citation type="submission" date="2023-03" db="EMBL/GenBank/DDBJ databases">
        <title>High-quality genome of Scylla paramamosain provides insights in environmental adaptation.</title>
        <authorList>
            <person name="Zhang L."/>
        </authorList>
    </citation>
    <scope>NUCLEOTIDE SEQUENCE [LARGE SCALE GENOMIC DNA]</scope>
    <source>
        <strain evidence="2">LZ_2023a</strain>
        <tissue evidence="2">Muscle</tissue>
    </source>
</reference>
<protein>
    <recommendedName>
        <fullName evidence="4">Ecdysoneless</fullName>
    </recommendedName>
</protein>
<dbReference type="PANTHER" id="PTHR13060">
    <property type="entry name" value="SGT1 PROTEIN HSGT1 SUPPRESSOR OF GCR2"/>
    <property type="match status" value="1"/>
</dbReference>
<feature type="compositionally biased region" description="Low complexity" evidence="1">
    <location>
        <begin position="356"/>
        <end position="368"/>
    </location>
</feature>